<dbReference type="AlphaFoldDB" id="A0A146JWK4"/>
<sequence>LSNSIRLTLDRAKEVRERVQKLNSPIINRSVSPGQNQYTSSKLQELKSPQNQYDMLRLSQTVDEISVDAFQKLKQKYQTEILQLREQLIGEQAHNRFNQQEKARVETDNILMKSEIKELKEKIESLTIQNTIVAQREMKLQTELAHTKATLVDTYQTKRSLSTENSQHKINLRDSENTIDEMINQIQILSDALQQKESQYHENVKETINLSQSIGRIQNQFNLIANEKQELFQQYLSQQETISKLNNEINQLKLDLEIMTKYSTSQKQQIIDKDSQLIQLKNELKMTLNHCETQLDNVKQLQAKIATLSDCSPEKVSSIKFRLQIQEQQNSFLASENRALQSMINDLRNE</sequence>
<keyword evidence="1" id="KW-0175">Coiled coil</keyword>
<evidence type="ECO:0000256" key="1">
    <source>
        <dbReference type="SAM" id="Coils"/>
    </source>
</evidence>
<protein>
    <submittedName>
        <fullName evidence="2">Uncharacterized protein</fullName>
    </submittedName>
</protein>
<reference evidence="2" key="1">
    <citation type="submission" date="2015-07" db="EMBL/GenBank/DDBJ databases">
        <title>Adaptation to a free-living lifestyle via gene acquisitions in the diplomonad Trepomonas sp. PC1.</title>
        <authorList>
            <person name="Xu F."/>
            <person name="Jerlstrom-Hultqvist J."/>
            <person name="Kolisko M."/>
            <person name="Simpson A.G.B."/>
            <person name="Roger A.J."/>
            <person name="Svard S.G."/>
            <person name="Andersson J.O."/>
        </authorList>
    </citation>
    <scope>NUCLEOTIDE SEQUENCE</scope>
    <source>
        <strain evidence="2">PC1</strain>
    </source>
</reference>
<feature type="non-terminal residue" evidence="2">
    <location>
        <position position="350"/>
    </location>
</feature>
<name>A0A146JWK4_9EUKA</name>
<feature type="coiled-coil region" evidence="1">
    <location>
        <begin position="67"/>
        <end position="136"/>
    </location>
</feature>
<proteinExistence type="predicted"/>
<feature type="non-terminal residue" evidence="2">
    <location>
        <position position="1"/>
    </location>
</feature>
<accession>A0A146JWK4</accession>
<dbReference type="EMBL" id="GDID01007613">
    <property type="protein sequence ID" value="JAP88993.1"/>
    <property type="molecule type" value="Transcribed_RNA"/>
</dbReference>
<organism evidence="2">
    <name type="scientific">Trepomonas sp. PC1</name>
    <dbReference type="NCBI Taxonomy" id="1076344"/>
    <lineage>
        <taxon>Eukaryota</taxon>
        <taxon>Metamonada</taxon>
        <taxon>Diplomonadida</taxon>
        <taxon>Hexamitidae</taxon>
        <taxon>Hexamitinae</taxon>
        <taxon>Trepomonas</taxon>
    </lineage>
</organism>
<feature type="coiled-coil region" evidence="1">
    <location>
        <begin position="228"/>
        <end position="301"/>
    </location>
</feature>
<gene>
    <name evidence="2" type="ORF">TPC1_31512</name>
</gene>
<evidence type="ECO:0000313" key="2">
    <source>
        <dbReference type="EMBL" id="JAP88993.1"/>
    </source>
</evidence>
<feature type="coiled-coil region" evidence="1">
    <location>
        <begin position="165"/>
        <end position="199"/>
    </location>
</feature>